<feature type="region of interest" description="Disordered" evidence="1">
    <location>
        <begin position="1"/>
        <end position="32"/>
    </location>
</feature>
<organism evidence="3 4">
    <name type="scientific">Gordonia amicalis</name>
    <dbReference type="NCBI Taxonomy" id="89053"/>
    <lineage>
        <taxon>Bacteria</taxon>
        <taxon>Bacillati</taxon>
        <taxon>Actinomycetota</taxon>
        <taxon>Actinomycetes</taxon>
        <taxon>Mycobacteriales</taxon>
        <taxon>Gordoniaceae</taxon>
        <taxon>Gordonia</taxon>
    </lineage>
</organism>
<keyword evidence="2" id="KW-1133">Transmembrane helix</keyword>
<keyword evidence="2" id="KW-0812">Transmembrane</keyword>
<accession>A0ABU4DGN2</accession>
<sequence length="168" mass="18227">MTAFEERHGFMIQPNPEYRPKPGQKSPTPDDDERKRFRIGLAVVSIAVLAVIGASVIIVNLASDDRPDESSSLVMGPGYTDDELAYLAAVRRQLAYEVDSALLVGLGHISAEYLDQGYSMNYAIGSLHSAAVREGKAHIIDRRACEKLSRPVDRGVSGDLRSGALVTV</sequence>
<keyword evidence="2" id="KW-0472">Membrane</keyword>
<reference evidence="3 4" key="1">
    <citation type="submission" date="2023-10" db="EMBL/GenBank/DDBJ databases">
        <title>Development of a sustainable strategy for remediation of hydrocarbon-contaminated territories based on the waste exchange concept.</title>
        <authorList>
            <person name="Krivoruchko A."/>
        </authorList>
    </citation>
    <scope>NUCLEOTIDE SEQUENCE [LARGE SCALE GENOMIC DNA]</scope>
    <source>
        <strain evidence="3 4">IEGM 1266</strain>
    </source>
</reference>
<keyword evidence="4" id="KW-1185">Reference proteome</keyword>
<gene>
    <name evidence="3" type="ORF">R3P94_12915</name>
</gene>
<evidence type="ECO:0000313" key="3">
    <source>
        <dbReference type="EMBL" id="MDV6308206.1"/>
    </source>
</evidence>
<dbReference type="RefSeq" id="WP_317505408.1">
    <property type="nucleotide sequence ID" value="NZ_JAWLKI010000013.1"/>
</dbReference>
<evidence type="ECO:0000256" key="2">
    <source>
        <dbReference type="SAM" id="Phobius"/>
    </source>
</evidence>
<feature type="transmembrane region" description="Helical" evidence="2">
    <location>
        <begin position="39"/>
        <end position="62"/>
    </location>
</feature>
<evidence type="ECO:0000256" key="1">
    <source>
        <dbReference type="SAM" id="MobiDB-lite"/>
    </source>
</evidence>
<name>A0ABU4DGN2_9ACTN</name>
<proteinExistence type="predicted"/>
<dbReference type="EMBL" id="JAWLKI010000013">
    <property type="protein sequence ID" value="MDV6308206.1"/>
    <property type="molecule type" value="Genomic_DNA"/>
</dbReference>
<comment type="caution">
    <text evidence="3">The sequence shown here is derived from an EMBL/GenBank/DDBJ whole genome shotgun (WGS) entry which is preliminary data.</text>
</comment>
<protein>
    <recommendedName>
        <fullName evidence="5">DUF732 domain-containing protein</fullName>
    </recommendedName>
</protein>
<dbReference type="Proteomes" id="UP001185779">
    <property type="component" value="Unassembled WGS sequence"/>
</dbReference>
<evidence type="ECO:0008006" key="5">
    <source>
        <dbReference type="Google" id="ProtNLM"/>
    </source>
</evidence>
<evidence type="ECO:0000313" key="4">
    <source>
        <dbReference type="Proteomes" id="UP001185779"/>
    </source>
</evidence>